<name>A0ABT3R3S0_9HYPH</name>
<comment type="caution">
    <text evidence="1">The sequence shown here is derived from an EMBL/GenBank/DDBJ whole genome shotgun (WGS) entry which is preliminary data.</text>
</comment>
<gene>
    <name evidence="1" type="ORF">ON753_14870</name>
</gene>
<sequence length="175" mass="19342">MSMDKIIVLENGHPITFSFPELLKYHGPGFPGGVAHALKAMQAAFPLLGEEPLERREVAIETAFSGPGGRDCMEMVTRCATDGRLTVDRTLGGSNVIDDHPGPYFWRFTYRGRTVEARIRPGHVRAEFVRLGAKPDKTPEETARHEELKAEMAGRLVPLDAREVYDARLVNAAGN</sequence>
<keyword evidence="2" id="KW-1185">Reference proteome</keyword>
<evidence type="ECO:0008006" key="3">
    <source>
        <dbReference type="Google" id="ProtNLM"/>
    </source>
</evidence>
<dbReference type="EMBL" id="JAPEVI010000003">
    <property type="protein sequence ID" value="MCX2723637.1"/>
    <property type="molecule type" value="Genomic_DNA"/>
</dbReference>
<evidence type="ECO:0000313" key="1">
    <source>
        <dbReference type="EMBL" id="MCX2723637.1"/>
    </source>
</evidence>
<protein>
    <recommendedName>
        <fullName evidence="3">Formylmethanofuran dehydrogenase subunit E</fullName>
    </recommendedName>
</protein>
<organism evidence="1 2">
    <name type="scientific">Roseibium salinum</name>
    <dbReference type="NCBI Taxonomy" id="1604349"/>
    <lineage>
        <taxon>Bacteria</taxon>
        <taxon>Pseudomonadati</taxon>
        <taxon>Pseudomonadota</taxon>
        <taxon>Alphaproteobacteria</taxon>
        <taxon>Hyphomicrobiales</taxon>
        <taxon>Stappiaceae</taxon>
        <taxon>Roseibium</taxon>
    </lineage>
</organism>
<reference evidence="1 2" key="1">
    <citation type="journal article" date="2016" name="Int. J. Syst. Evol. Microbiol.">
        <title>Labrenzia salina sp. nov., isolated from the rhizosphere of the halophyte Arthrocnemum macrostachyum.</title>
        <authorList>
            <person name="Camacho M."/>
            <person name="Redondo-Gomez S."/>
            <person name="Rodriguez-Llorente I."/>
            <person name="Rohde M."/>
            <person name="Sproer C."/>
            <person name="Schumann P."/>
            <person name="Klenk H.P."/>
            <person name="Montero-Calasanz M.D.C."/>
        </authorList>
    </citation>
    <scope>NUCLEOTIDE SEQUENCE [LARGE SCALE GENOMIC DNA]</scope>
    <source>
        <strain evidence="1 2">DSM 29163</strain>
    </source>
</reference>
<dbReference type="Proteomes" id="UP001300261">
    <property type="component" value="Unassembled WGS sequence"/>
</dbReference>
<accession>A0ABT3R3S0</accession>
<proteinExistence type="predicted"/>
<evidence type="ECO:0000313" key="2">
    <source>
        <dbReference type="Proteomes" id="UP001300261"/>
    </source>
</evidence>